<dbReference type="InterPro" id="IPR021354">
    <property type="entry name" value="DUF2975"/>
</dbReference>
<organism evidence="2 3">
    <name type="scientific">Lapillicoccus jejuensis</name>
    <dbReference type="NCBI Taxonomy" id="402171"/>
    <lineage>
        <taxon>Bacteria</taxon>
        <taxon>Bacillati</taxon>
        <taxon>Actinomycetota</taxon>
        <taxon>Actinomycetes</taxon>
        <taxon>Micrococcales</taxon>
        <taxon>Intrasporangiaceae</taxon>
        <taxon>Lapillicoccus</taxon>
    </lineage>
</organism>
<accession>A0A542DW22</accession>
<dbReference type="Pfam" id="PF11188">
    <property type="entry name" value="DUF2975"/>
    <property type="match status" value="1"/>
</dbReference>
<protein>
    <submittedName>
        <fullName evidence="2">DUF2975 family protein</fullName>
    </submittedName>
</protein>
<comment type="caution">
    <text evidence="2">The sequence shown here is derived from an EMBL/GenBank/DDBJ whole genome shotgun (WGS) entry which is preliminary data.</text>
</comment>
<reference evidence="2 3" key="1">
    <citation type="submission" date="2019-06" db="EMBL/GenBank/DDBJ databases">
        <title>Sequencing the genomes of 1000 actinobacteria strains.</title>
        <authorList>
            <person name="Klenk H.-P."/>
        </authorList>
    </citation>
    <scope>NUCLEOTIDE SEQUENCE [LARGE SCALE GENOMIC DNA]</scope>
    <source>
        <strain evidence="2 3">DSM 18607</strain>
    </source>
</reference>
<dbReference type="AlphaFoldDB" id="A0A542DW22"/>
<feature type="transmembrane region" description="Helical" evidence="1">
    <location>
        <begin position="93"/>
        <end position="113"/>
    </location>
</feature>
<keyword evidence="1" id="KW-0472">Membrane</keyword>
<sequence>MRLLGTALRVLVLLLAAGGALAYGVLYVVSEDLAATYPAQAHLRLPFFLAALGAGVPVAVALVALRRFATLAARRAASSAETLALLTMLRDTFAVLAVYLLAAFVAVSVALAPEQSPTVFLAWSGVEVPAVLLAVLAALVRRLVDDGARRRHGTPLPV</sequence>
<evidence type="ECO:0000256" key="1">
    <source>
        <dbReference type="SAM" id="Phobius"/>
    </source>
</evidence>
<keyword evidence="1" id="KW-0812">Transmembrane</keyword>
<feature type="transmembrane region" description="Helical" evidence="1">
    <location>
        <begin position="119"/>
        <end position="140"/>
    </location>
</feature>
<feature type="transmembrane region" description="Helical" evidence="1">
    <location>
        <begin position="46"/>
        <end position="65"/>
    </location>
</feature>
<keyword evidence="1" id="KW-1133">Transmembrane helix</keyword>
<dbReference type="Proteomes" id="UP000317893">
    <property type="component" value="Unassembled WGS sequence"/>
</dbReference>
<dbReference type="EMBL" id="VFMN01000001">
    <property type="protein sequence ID" value="TQJ07302.1"/>
    <property type="molecule type" value="Genomic_DNA"/>
</dbReference>
<evidence type="ECO:0000313" key="2">
    <source>
        <dbReference type="EMBL" id="TQJ07302.1"/>
    </source>
</evidence>
<evidence type="ECO:0000313" key="3">
    <source>
        <dbReference type="Proteomes" id="UP000317893"/>
    </source>
</evidence>
<keyword evidence="3" id="KW-1185">Reference proteome</keyword>
<name>A0A542DW22_9MICO</name>
<dbReference type="RefSeq" id="WP_141846238.1">
    <property type="nucleotide sequence ID" value="NZ_BAAAPR010000006.1"/>
</dbReference>
<proteinExistence type="predicted"/>
<gene>
    <name evidence="2" type="ORF">FB458_0361</name>
</gene>